<accession>A0A9P3UK15</accession>
<evidence type="ECO:0000256" key="2">
    <source>
        <dbReference type="ARBA" id="ARBA00022801"/>
    </source>
</evidence>
<proteinExistence type="predicted"/>
<dbReference type="GO" id="GO:0003847">
    <property type="term" value="F:1-alkyl-2-acetylglycerophosphocholine esterase activity"/>
    <property type="evidence" value="ECO:0007669"/>
    <property type="project" value="UniProtKB-EC"/>
</dbReference>
<dbReference type="PANTHER" id="PTHR10272:SF0">
    <property type="entry name" value="PLATELET-ACTIVATING FACTOR ACETYLHYDROLASE"/>
    <property type="match status" value="1"/>
</dbReference>
<dbReference type="PANTHER" id="PTHR10272">
    <property type="entry name" value="PLATELET-ACTIVATING FACTOR ACETYLHYDROLASE"/>
    <property type="match status" value="1"/>
</dbReference>
<dbReference type="EC" id="3.1.1.47" evidence="1"/>
<keyword evidence="2" id="KW-0378">Hydrolase</keyword>
<dbReference type="Proteomes" id="UP001063166">
    <property type="component" value="Unassembled WGS sequence"/>
</dbReference>
<keyword evidence="6" id="KW-1185">Reference proteome</keyword>
<keyword evidence="4" id="KW-0443">Lipid metabolism</keyword>
<dbReference type="AlphaFoldDB" id="A0A9P3UK15"/>
<reference evidence="5" key="1">
    <citation type="submission" date="2022-07" db="EMBL/GenBank/DDBJ databases">
        <title>The genome of Lyophyllum shimeji provides insight into the initial evolution of ectomycorrhizal fungal genome.</title>
        <authorList>
            <person name="Kobayashi Y."/>
            <person name="Shibata T."/>
            <person name="Hirakawa H."/>
            <person name="Shigenobu S."/>
            <person name="Nishiyama T."/>
            <person name="Yamada A."/>
            <person name="Hasebe M."/>
            <person name="Kawaguchi M."/>
        </authorList>
    </citation>
    <scope>NUCLEOTIDE SEQUENCE</scope>
    <source>
        <strain evidence="5">AT787</strain>
    </source>
</reference>
<dbReference type="InterPro" id="IPR029058">
    <property type="entry name" value="AB_hydrolase_fold"/>
</dbReference>
<keyword evidence="3" id="KW-0442">Lipid degradation</keyword>
<organism evidence="5 6">
    <name type="scientific">Lyophyllum shimeji</name>
    <name type="common">Hon-shimeji</name>
    <name type="synonym">Tricholoma shimeji</name>
    <dbReference type="NCBI Taxonomy" id="47721"/>
    <lineage>
        <taxon>Eukaryota</taxon>
        <taxon>Fungi</taxon>
        <taxon>Dikarya</taxon>
        <taxon>Basidiomycota</taxon>
        <taxon>Agaricomycotina</taxon>
        <taxon>Agaricomycetes</taxon>
        <taxon>Agaricomycetidae</taxon>
        <taxon>Agaricales</taxon>
        <taxon>Tricholomatineae</taxon>
        <taxon>Lyophyllaceae</taxon>
        <taxon>Lyophyllum</taxon>
    </lineage>
</organism>
<dbReference type="Pfam" id="PF03403">
    <property type="entry name" value="PAF-AH_p_II"/>
    <property type="match status" value="1"/>
</dbReference>
<gene>
    <name evidence="5" type="ORF">LshimejAT787_0108550</name>
</gene>
<evidence type="ECO:0000313" key="5">
    <source>
        <dbReference type="EMBL" id="GLB33971.1"/>
    </source>
</evidence>
<dbReference type="OrthoDB" id="2363873at2759"/>
<evidence type="ECO:0000256" key="1">
    <source>
        <dbReference type="ARBA" id="ARBA00013201"/>
    </source>
</evidence>
<dbReference type="SUPFAM" id="SSF53474">
    <property type="entry name" value="alpha/beta-Hydrolases"/>
    <property type="match status" value="1"/>
</dbReference>
<dbReference type="Gene3D" id="3.40.50.1820">
    <property type="entry name" value="alpha/beta hydrolase"/>
    <property type="match status" value="1"/>
</dbReference>
<sequence>MLSLPSSLPEIPGRFPVGATTFFTRVSSPRAVGRTTLRNQQPHAPQAALFFEEVAFTAYYPADTSRLKRKGLDWIIRPLKEFLRGFAKFTRIPYWVLWPIVYLFGSFIQIPVYPNAPLANPRATMSSDKEETGAQQWPLVIFSHGLGGSRTAYSQICSRLAASGKVILALEHRDGTGCACVTRVREPVNGSQTKSILYYRDDDVILENTCPNPAPLPLRTDQLEFRREEIYTAYKTFRDFLQNDCSSELEAIDNSQIDYNSWSCIDPASGKRPVCFDTNVTLAGHSFGGCTVLSILSTHPLWNSRTCL</sequence>
<name>A0A9P3UK15_LYOSH</name>
<evidence type="ECO:0000256" key="4">
    <source>
        <dbReference type="ARBA" id="ARBA00023098"/>
    </source>
</evidence>
<evidence type="ECO:0000313" key="6">
    <source>
        <dbReference type="Proteomes" id="UP001063166"/>
    </source>
</evidence>
<dbReference type="GO" id="GO:0016042">
    <property type="term" value="P:lipid catabolic process"/>
    <property type="evidence" value="ECO:0007669"/>
    <property type="project" value="UniProtKB-KW"/>
</dbReference>
<protein>
    <recommendedName>
        <fullName evidence="1">1-alkyl-2-acetylglycerophosphocholine esterase</fullName>
        <ecNumber evidence="1">3.1.1.47</ecNumber>
    </recommendedName>
</protein>
<dbReference type="EMBL" id="BRPK01000001">
    <property type="protein sequence ID" value="GLB33971.1"/>
    <property type="molecule type" value="Genomic_DNA"/>
</dbReference>
<comment type="caution">
    <text evidence="5">The sequence shown here is derived from an EMBL/GenBank/DDBJ whole genome shotgun (WGS) entry which is preliminary data.</text>
</comment>
<evidence type="ECO:0000256" key="3">
    <source>
        <dbReference type="ARBA" id="ARBA00022963"/>
    </source>
</evidence>